<feature type="transmembrane region" description="Helical" evidence="7">
    <location>
        <begin position="254"/>
        <end position="274"/>
    </location>
</feature>
<dbReference type="AlphaFoldDB" id="A0A1T2X2R7"/>
<keyword evidence="4 7" id="KW-0812">Transmembrane</keyword>
<dbReference type="Proteomes" id="UP000190188">
    <property type="component" value="Unassembled WGS sequence"/>
</dbReference>
<dbReference type="CDD" id="cd17329">
    <property type="entry name" value="MFS_MdtH_MDR_like"/>
    <property type="match status" value="1"/>
</dbReference>
<feature type="transmembrane region" description="Helical" evidence="7">
    <location>
        <begin position="172"/>
        <end position="192"/>
    </location>
</feature>
<dbReference type="Gene3D" id="1.20.1250.20">
    <property type="entry name" value="MFS general substrate transporter like domains"/>
    <property type="match status" value="1"/>
</dbReference>
<evidence type="ECO:0000313" key="10">
    <source>
        <dbReference type="Proteomes" id="UP000190188"/>
    </source>
</evidence>
<evidence type="ECO:0000256" key="2">
    <source>
        <dbReference type="ARBA" id="ARBA00022448"/>
    </source>
</evidence>
<evidence type="ECO:0000256" key="5">
    <source>
        <dbReference type="ARBA" id="ARBA00022989"/>
    </source>
</evidence>
<feature type="transmembrane region" description="Helical" evidence="7">
    <location>
        <begin position="343"/>
        <end position="368"/>
    </location>
</feature>
<feature type="transmembrane region" description="Helical" evidence="7">
    <location>
        <begin position="374"/>
        <end position="392"/>
    </location>
</feature>
<dbReference type="RefSeq" id="WP_078502067.1">
    <property type="nucleotide sequence ID" value="NZ_MSZX01000012.1"/>
</dbReference>
<comment type="caution">
    <text evidence="9">The sequence shown here is derived from an EMBL/GenBank/DDBJ whole genome shotgun (WGS) entry which is preliminary data.</text>
</comment>
<keyword evidence="5 7" id="KW-1133">Transmembrane helix</keyword>
<feature type="transmembrane region" description="Helical" evidence="7">
    <location>
        <begin position="51"/>
        <end position="76"/>
    </location>
</feature>
<feature type="transmembrane region" description="Helical" evidence="7">
    <location>
        <begin position="309"/>
        <end position="331"/>
    </location>
</feature>
<dbReference type="PANTHER" id="PTHR23517:SF10">
    <property type="entry name" value="MAJOR FACILITATOR SUPERFAMILY (MFS) PROFILE DOMAIN-CONTAINING PROTEIN"/>
    <property type="match status" value="1"/>
</dbReference>
<dbReference type="InterPro" id="IPR020846">
    <property type="entry name" value="MFS_dom"/>
</dbReference>
<dbReference type="Pfam" id="PF07690">
    <property type="entry name" value="MFS_1"/>
    <property type="match status" value="1"/>
</dbReference>
<sequence>MNMILKKRIQRPHFHPIAWGVITGTFLSRTGFFMTIPFLGIYLGKEKGMDAAIVGAILAVSLFVGTLSSFIGGMLSDRLGRYPVMITSMIVWSLVFAGFAFADATWQFFLLSACNGLCRSVFEPTARALLADVTPAERRSSVFHARYFAINLGGALGPLIGLKLGMGGTSSFLPFIVSTAIFMIYAILLIGLRMRFAEQHHEKSETVSVKQMIHIVFTDKVFLYFLCGNVFVAGAYSHLDTTLSQFMGQRQVELYTFLFVVNTVSVLVFQYPLAKFMKRYTSLTSLKAGCLLFGLGLFGFGLFQNVLLLSLSMVIFTMGEVLCFVIGDVLIGEIAPEHARGAYYGASGFAALGQSFCAWFGGFLLHALGYEQGPILFGILMVFTFLAFPFFYQGQRTRERSEKNKPTRHTAA</sequence>
<evidence type="ECO:0000256" key="4">
    <source>
        <dbReference type="ARBA" id="ARBA00022692"/>
    </source>
</evidence>
<dbReference type="SUPFAM" id="SSF103473">
    <property type="entry name" value="MFS general substrate transporter"/>
    <property type="match status" value="1"/>
</dbReference>
<proteinExistence type="predicted"/>
<feature type="transmembrane region" description="Helical" evidence="7">
    <location>
        <begin position="17"/>
        <end position="39"/>
    </location>
</feature>
<keyword evidence="2" id="KW-0813">Transport</keyword>
<dbReference type="InterPro" id="IPR036259">
    <property type="entry name" value="MFS_trans_sf"/>
</dbReference>
<dbReference type="PANTHER" id="PTHR23517">
    <property type="entry name" value="RESISTANCE PROTEIN MDTM, PUTATIVE-RELATED-RELATED"/>
    <property type="match status" value="1"/>
</dbReference>
<protein>
    <submittedName>
        <fullName evidence="9">MFS transporter</fullName>
    </submittedName>
</protein>
<feature type="transmembrane region" description="Helical" evidence="7">
    <location>
        <begin position="286"/>
        <end position="303"/>
    </location>
</feature>
<evidence type="ECO:0000256" key="3">
    <source>
        <dbReference type="ARBA" id="ARBA00022475"/>
    </source>
</evidence>
<dbReference type="EMBL" id="MSZX01000012">
    <property type="protein sequence ID" value="OPA74152.1"/>
    <property type="molecule type" value="Genomic_DNA"/>
</dbReference>
<gene>
    <name evidence="9" type="ORF">BVG16_25755</name>
</gene>
<evidence type="ECO:0000256" key="7">
    <source>
        <dbReference type="SAM" id="Phobius"/>
    </source>
</evidence>
<dbReference type="InterPro" id="IPR011701">
    <property type="entry name" value="MFS"/>
</dbReference>
<feature type="transmembrane region" description="Helical" evidence="7">
    <location>
        <begin position="82"/>
        <end position="102"/>
    </location>
</feature>
<keyword evidence="6 7" id="KW-0472">Membrane</keyword>
<dbReference type="GO" id="GO:0005886">
    <property type="term" value="C:plasma membrane"/>
    <property type="evidence" value="ECO:0007669"/>
    <property type="project" value="UniProtKB-SubCell"/>
</dbReference>
<feature type="domain" description="Major facilitator superfamily (MFS) profile" evidence="8">
    <location>
        <begin position="17"/>
        <end position="396"/>
    </location>
</feature>
<evidence type="ECO:0000256" key="1">
    <source>
        <dbReference type="ARBA" id="ARBA00004651"/>
    </source>
</evidence>
<dbReference type="OrthoDB" id="8952229at2"/>
<dbReference type="STRING" id="1324314.BVG16_25755"/>
<keyword evidence="3" id="KW-1003">Cell membrane</keyword>
<name>A0A1T2X2R7_9BACL</name>
<comment type="subcellular location">
    <subcellularLocation>
        <location evidence="1">Cell membrane</location>
        <topology evidence="1">Multi-pass membrane protein</topology>
    </subcellularLocation>
</comment>
<organism evidence="9 10">
    <name type="scientific">Paenibacillus selenitireducens</name>
    <dbReference type="NCBI Taxonomy" id="1324314"/>
    <lineage>
        <taxon>Bacteria</taxon>
        <taxon>Bacillati</taxon>
        <taxon>Bacillota</taxon>
        <taxon>Bacilli</taxon>
        <taxon>Bacillales</taxon>
        <taxon>Paenibacillaceae</taxon>
        <taxon>Paenibacillus</taxon>
    </lineage>
</organism>
<evidence type="ECO:0000256" key="6">
    <source>
        <dbReference type="ARBA" id="ARBA00023136"/>
    </source>
</evidence>
<dbReference type="PROSITE" id="PS50850">
    <property type="entry name" value="MFS"/>
    <property type="match status" value="1"/>
</dbReference>
<dbReference type="GO" id="GO:0022857">
    <property type="term" value="F:transmembrane transporter activity"/>
    <property type="evidence" value="ECO:0007669"/>
    <property type="project" value="InterPro"/>
</dbReference>
<keyword evidence="10" id="KW-1185">Reference proteome</keyword>
<evidence type="ECO:0000259" key="8">
    <source>
        <dbReference type="PROSITE" id="PS50850"/>
    </source>
</evidence>
<accession>A0A1T2X2R7</accession>
<feature type="transmembrane region" description="Helical" evidence="7">
    <location>
        <begin position="213"/>
        <end position="234"/>
    </location>
</feature>
<evidence type="ECO:0000313" key="9">
    <source>
        <dbReference type="EMBL" id="OPA74152.1"/>
    </source>
</evidence>
<reference evidence="9 10" key="1">
    <citation type="submission" date="2017-01" db="EMBL/GenBank/DDBJ databases">
        <title>Genome analysis of Paenibacillus selenitrireducens ES3-24.</title>
        <authorList>
            <person name="Xu D."/>
            <person name="Yao R."/>
            <person name="Zheng S."/>
        </authorList>
    </citation>
    <scope>NUCLEOTIDE SEQUENCE [LARGE SCALE GENOMIC DNA]</scope>
    <source>
        <strain evidence="9 10">ES3-24</strain>
    </source>
</reference>
<dbReference type="InterPro" id="IPR050171">
    <property type="entry name" value="MFS_Transporters"/>
</dbReference>